<sequence>MNNNTLNESYDNNEQDLPEINVESNPDIFENEIVDEE</sequence>
<comment type="caution">
    <text evidence="2">The sequence shown here is derived from an EMBL/GenBank/DDBJ whole genome shotgun (WGS) entry which is preliminary data.</text>
</comment>
<proteinExistence type="predicted"/>
<reference evidence="2 3" key="1">
    <citation type="journal article" date="2013" name="Gut Pathog.">
        <title>Evidence of a new metabolic capacity in an emerging diarrheal pathogen: lessons from the draft genomes of Vibrio fluvialis strains PG41 and I21563.</title>
        <authorList>
            <person name="Khatri I."/>
            <person name="Mahajan S."/>
            <person name="Dureja C."/>
            <person name="Subramanian S."/>
            <person name="Raychaudhuri S."/>
        </authorList>
    </citation>
    <scope>NUCLEOTIDE SEQUENCE [LARGE SCALE GENOMIC DNA]</scope>
    <source>
        <strain evidence="2 3">PG41</strain>
    </source>
</reference>
<evidence type="ECO:0000313" key="3">
    <source>
        <dbReference type="Proteomes" id="UP000014854"/>
    </source>
</evidence>
<organism evidence="2 3">
    <name type="scientific">Vibrio fluvialis PG41</name>
    <dbReference type="NCBI Taxonomy" id="1336752"/>
    <lineage>
        <taxon>Bacteria</taxon>
        <taxon>Pseudomonadati</taxon>
        <taxon>Pseudomonadota</taxon>
        <taxon>Gammaproteobacteria</taxon>
        <taxon>Vibrionales</taxon>
        <taxon>Vibrionaceae</taxon>
        <taxon>Vibrio</taxon>
    </lineage>
</organism>
<dbReference type="AlphaFoldDB" id="S7HVD9"/>
<dbReference type="Proteomes" id="UP000014854">
    <property type="component" value="Unassembled WGS sequence"/>
</dbReference>
<dbReference type="PATRIC" id="fig|1336752.4.peg.4535"/>
<evidence type="ECO:0000256" key="1">
    <source>
        <dbReference type="SAM" id="MobiDB-lite"/>
    </source>
</evidence>
<accession>S7HVD9</accession>
<protein>
    <submittedName>
        <fullName evidence="2">Uncharacterized protein</fullName>
    </submittedName>
</protein>
<dbReference type="EMBL" id="ASXS01000029">
    <property type="protein sequence ID" value="EPP19633.1"/>
    <property type="molecule type" value="Genomic_DNA"/>
</dbReference>
<feature type="compositionally biased region" description="Polar residues" evidence="1">
    <location>
        <begin position="1"/>
        <end position="10"/>
    </location>
</feature>
<evidence type="ECO:0000313" key="2">
    <source>
        <dbReference type="EMBL" id="EPP19633.1"/>
    </source>
</evidence>
<name>S7HVD9_VIBFL</name>
<gene>
    <name evidence="2" type="ORF">L910_2860</name>
</gene>
<feature type="region of interest" description="Disordered" evidence="1">
    <location>
        <begin position="1"/>
        <end position="37"/>
    </location>
</feature>